<feature type="region of interest" description="Disordered" evidence="1">
    <location>
        <begin position="63"/>
        <end position="110"/>
    </location>
</feature>
<dbReference type="EMBL" id="JAVIJP010000069">
    <property type="protein sequence ID" value="KAL3619355.1"/>
    <property type="molecule type" value="Genomic_DNA"/>
</dbReference>
<reference evidence="2" key="2">
    <citation type="submission" date="2024-11" db="EMBL/GenBank/DDBJ databases">
        <authorList>
            <person name="Burger M."/>
            <person name="Chory J."/>
        </authorList>
    </citation>
    <scope>NUCLEOTIDE SEQUENCE</scope>
    <source>
        <strain evidence="2">Tecolote</strain>
        <tissue evidence="2">Flower</tissue>
    </source>
</reference>
<protein>
    <submittedName>
        <fullName evidence="2">Uncharacterized protein</fullName>
    </submittedName>
</protein>
<comment type="caution">
    <text evidence="2">The sequence shown here is derived from an EMBL/GenBank/DDBJ whole genome shotgun (WGS) entry which is preliminary data.</text>
</comment>
<keyword evidence="4" id="KW-1185">Reference proteome</keyword>
<dbReference type="AlphaFoldDB" id="A0ABD3BPI7"/>
<name>A0ABD3BPI7_9LAMI</name>
<evidence type="ECO:0000313" key="2">
    <source>
        <dbReference type="EMBL" id="KAL3619355.1"/>
    </source>
</evidence>
<organism evidence="2 4">
    <name type="scientific">Castilleja foliolosa</name>
    <dbReference type="NCBI Taxonomy" id="1961234"/>
    <lineage>
        <taxon>Eukaryota</taxon>
        <taxon>Viridiplantae</taxon>
        <taxon>Streptophyta</taxon>
        <taxon>Embryophyta</taxon>
        <taxon>Tracheophyta</taxon>
        <taxon>Spermatophyta</taxon>
        <taxon>Magnoliopsida</taxon>
        <taxon>eudicotyledons</taxon>
        <taxon>Gunneridae</taxon>
        <taxon>Pentapetalae</taxon>
        <taxon>asterids</taxon>
        <taxon>lamiids</taxon>
        <taxon>Lamiales</taxon>
        <taxon>Orobanchaceae</taxon>
        <taxon>Pedicularideae</taxon>
        <taxon>Castillejinae</taxon>
        <taxon>Castilleja</taxon>
    </lineage>
</organism>
<dbReference type="EMBL" id="JAVIJP010000018">
    <property type="protein sequence ID" value="KAL3639593.1"/>
    <property type="molecule type" value="Genomic_DNA"/>
</dbReference>
<reference evidence="2 4" key="1">
    <citation type="journal article" date="2024" name="IScience">
        <title>Strigolactones Initiate the Formation of Haustorium-like Structures in Castilleja.</title>
        <authorList>
            <person name="Buerger M."/>
            <person name="Peterson D."/>
            <person name="Chory J."/>
        </authorList>
    </citation>
    <scope>NUCLEOTIDE SEQUENCE</scope>
    <source>
        <strain evidence="2">Tecolote</strain>
        <tissue evidence="2">Flower</tissue>
    </source>
</reference>
<accession>A0ABD3BPI7</accession>
<sequence length="110" mass="12196">MDEYPVTTELQFFLLATLVTKHAKSPNSKDVPPLLQSIIDIPKLLHLTLKNDGQIVVNNVTDVTERSQIQSPGKEGKTSTFTPTTPLPKPNASKRQLLETKGPQKKQKHA</sequence>
<gene>
    <name evidence="3" type="ORF">CASFOL_017500</name>
    <name evidence="2" type="ORF">CASFOL_036925</name>
</gene>
<evidence type="ECO:0000313" key="4">
    <source>
        <dbReference type="Proteomes" id="UP001632038"/>
    </source>
</evidence>
<dbReference type="Proteomes" id="UP001632038">
    <property type="component" value="Unassembled WGS sequence"/>
</dbReference>
<proteinExistence type="predicted"/>
<evidence type="ECO:0000256" key="1">
    <source>
        <dbReference type="SAM" id="MobiDB-lite"/>
    </source>
</evidence>
<evidence type="ECO:0000313" key="3">
    <source>
        <dbReference type="EMBL" id="KAL3639593.1"/>
    </source>
</evidence>